<feature type="transmembrane region" description="Helical" evidence="8">
    <location>
        <begin position="6"/>
        <end position="24"/>
    </location>
</feature>
<evidence type="ECO:0000256" key="8">
    <source>
        <dbReference type="SAM" id="Phobius"/>
    </source>
</evidence>
<dbReference type="EMBL" id="AZER01000013">
    <property type="protein sequence ID" value="KRL28066.1"/>
    <property type="molecule type" value="Genomic_DNA"/>
</dbReference>
<feature type="transmembrane region" description="Helical" evidence="8">
    <location>
        <begin position="31"/>
        <end position="50"/>
    </location>
</feature>
<evidence type="ECO:0000256" key="4">
    <source>
        <dbReference type="ARBA" id="ARBA00022692"/>
    </source>
</evidence>
<evidence type="ECO:0000313" key="11">
    <source>
        <dbReference type="Proteomes" id="UP000051445"/>
    </source>
</evidence>
<evidence type="ECO:0000256" key="2">
    <source>
        <dbReference type="ARBA" id="ARBA00022475"/>
    </source>
</evidence>
<evidence type="ECO:0000256" key="7">
    <source>
        <dbReference type="ARBA" id="ARBA00034125"/>
    </source>
</evidence>
<name>A0A0R1PD24_9LACO</name>
<feature type="transmembrane region" description="Helical" evidence="8">
    <location>
        <begin position="56"/>
        <end position="75"/>
    </location>
</feature>
<dbReference type="PATRIC" id="fig|1423746.3.peg.347"/>
<sequence>MSWTNLLLQFILSYISTVCFGVLLHIPVKAYNASGLIGGITWVIYWVMYYQHHCGLAISNLVAAILISLFSMFAARHRKMPMIVFNVPALVPFVPGGQAYKMVRNFAIGNNHLVMVYMYQVIVIVGAITLGFGLGELMIRALGYLKKLLRKRAGATR</sequence>
<dbReference type="GO" id="GO:0005886">
    <property type="term" value="C:plasma membrane"/>
    <property type="evidence" value="ECO:0007669"/>
    <property type="project" value="UniProtKB-SubCell"/>
</dbReference>
<evidence type="ECO:0000259" key="9">
    <source>
        <dbReference type="Pfam" id="PF12821"/>
    </source>
</evidence>
<protein>
    <submittedName>
        <fullName evidence="10">Integral membrane protein</fullName>
    </submittedName>
</protein>
<keyword evidence="3" id="KW-0997">Cell inner membrane</keyword>
<evidence type="ECO:0000313" key="10">
    <source>
        <dbReference type="EMBL" id="KRL28066.1"/>
    </source>
</evidence>
<keyword evidence="11" id="KW-1185">Reference proteome</keyword>
<comment type="similarity">
    <text evidence="7">Belongs to the ThrE exporter (TC 2.A.79) family.</text>
</comment>
<dbReference type="AlphaFoldDB" id="A0A0R1PD24"/>
<dbReference type="GO" id="GO:0015744">
    <property type="term" value="P:succinate transport"/>
    <property type="evidence" value="ECO:0007669"/>
    <property type="project" value="TreeGrafter"/>
</dbReference>
<dbReference type="STRING" id="1423746.FD27_GL000340"/>
<evidence type="ECO:0000256" key="5">
    <source>
        <dbReference type="ARBA" id="ARBA00022989"/>
    </source>
</evidence>
<dbReference type="Pfam" id="PF12821">
    <property type="entry name" value="ThrE_2"/>
    <property type="match status" value="1"/>
</dbReference>
<dbReference type="InterPro" id="IPR024528">
    <property type="entry name" value="ThrE_2"/>
</dbReference>
<keyword evidence="4 8" id="KW-0812">Transmembrane</keyword>
<dbReference type="Proteomes" id="UP000051445">
    <property type="component" value="Unassembled WGS sequence"/>
</dbReference>
<accession>A0A0R1PD24</accession>
<organism evidence="10 11">
    <name type="scientific">Limosilactobacillus frumenti DSM 13145</name>
    <dbReference type="NCBI Taxonomy" id="1423746"/>
    <lineage>
        <taxon>Bacteria</taxon>
        <taxon>Bacillati</taxon>
        <taxon>Bacillota</taxon>
        <taxon>Bacilli</taxon>
        <taxon>Lactobacillales</taxon>
        <taxon>Lactobacillaceae</taxon>
        <taxon>Limosilactobacillus</taxon>
    </lineage>
</organism>
<feature type="transmembrane region" description="Helical" evidence="8">
    <location>
        <begin position="82"/>
        <end position="100"/>
    </location>
</feature>
<keyword evidence="6 8" id="KW-0472">Membrane</keyword>
<comment type="caution">
    <text evidence="10">The sequence shown here is derived from an EMBL/GenBank/DDBJ whole genome shotgun (WGS) entry which is preliminary data.</text>
</comment>
<feature type="domain" description="Threonine/Serine exporter ThrE" evidence="9">
    <location>
        <begin position="9"/>
        <end position="137"/>
    </location>
</feature>
<evidence type="ECO:0000256" key="6">
    <source>
        <dbReference type="ARBA" id="ARBA00023136"/>
    </source>
</evidence>
<dbReference type="PANTHER" id="PTHR34390">
    <property type="entry name" value="UPF0442 PROTEIN YJJB-RELATED"/>
    <property type="match status" value="1"/>
</dbReference>
<comment type="subcellular location">
    <subcellularLocation>
        <location evidence="1">Cell membrane</location>
        <topology evidence="1">Multi-pass membrane protein</topology>
    </subcellularLocation>
</comment>
<dbReference type="OrthoDB" id="9810047at2"/>
<feature type="transmembrane region" description="Helical" evidence="8">
    <location>
        <begin position="120"/>
        <end position="142"/>
    </location>
</feature>
<dbReference type="RefSeq" id="WP_057749203.1">
    <property type="nucleotide sequence ID" value="NZ_AZER01000013.1"/>
</dbReference>
<keyword evidence="5 8" id="KW-1133">Transmembrane helix</keyword>
<evidence type="ECO:0000256" key="3">
    <source>
        <dbReference type="ARBA" id="ARBA00022519"/>
    </source>
</evidence>
<gene>
    <name evidence="10" type="ORF">FD27_GL000340</name>
</gene>
<keyword evidence="2" id="KW-1003">Cell membrane</keyword>
<reference evidence="10 11" key="1">
    <citation type="journal article" date="2015" name="Genome Announc.">
        <title>Expanding the biotechnology potential of lactobacilli through comparative genomics of 213 strains and associated genera.</title>
        <authorList>
            <person name="Sun Z."/>
            <person name="Harris H.M."/>
            <person name="McCann A."/>
            <person name="Guo C."/>
            <person name="Argimon S."/>
            <person name="Zhang W."/>
            <person name="Yang X."/>
            <person name="Jeffery I.B."/>
            <person name="Cooney J.C."/>
            <person name="Kagawa T.F."/>
            <person name="Liu W."/>
            <person name="Song Y."/>
            <person name="Salvetti E."/>
            <person name="Wrobel A."/>
            <person name="Rasinkangas P."/>
            <person name="Parkhill J."/>
            <person name="Rea M.C."/>
            <person name="O'Sullivan O."/>
            <person name="Ritari J."/>
            <person name="Douillard F.P."/>
            <person name="Paul Ross R."/>
            <person name="Yang R."/>
            <person name="Briner A.E."/>
            <person name="Felis G.E."/>
            <person name="de Vos W.M."/>
            <person name="Barrangou R."/>
            <person name="Klaenhammer T.R."/>
            <person name="Caufield P.W."/>
            <person name="Cui Y."/>
            <person name="Zhang H."/>
            <person name="O'Toole P.W."/>
        </authorList>
    </citation>
    <scope>NUCLEOTIDE SEQUENCE [LARGE SCALE GENOMIC DNA]</scope>
    <source>
        <strain evidence="10 11">DSM 13145</strain>
    </source>
</reference>
<proteinExistence type="inferred from homology"/>
<dbReference type="InterPro" id="IPR050539">
    <property type="entry name" value="ThrE_Dicarb/AminoAcid_Exp"/>
</dbReference>
<dbReference type="PANTHER" id="PTHR34390:SF1">
    <property type="entry name" value="SUCCINATE TRANSPORTER SUBUNIT YJJB-RELATED"/>
    <property type="match status" value="1"/>
</dbReference>
<evidence type="ECO:0000256" key="1">
    <source>
        <dbReference type="ARBA" id="ARBA00004651"/>
    </source>
</evidence>